<gene>
    <name evidence="7" type="ORF">GCM10010196_03190</name>
</gene>
<reference evidence="7" key="2">
    <citation type="submission" date="2020-09" db="EMBL/GenBank/DDBJ databases">
        <authorList>
            <person name="Sun Q."/>
            <person name="Ohkuma M."/>
        </authorList>
    </citation>
    <scope>NUCLEOTIDE SEQUENCE</scope>
    <source>
        <strain evidence="7">JCM 3346</strain>
    </source>
</reference>
<feature type="signal peptide" evidence="2">
    <location>
        <begin position="1"/>
        <end position="32"/>
    </location>
</feature>
<proteinExistence type="predicted"/>
<evidence type="ECO:0000259" key="6">
    <source>
        <dbReference type="Pfam" id="PF16640"/>
    </source>
</evidence>
<dbReference type="InterPro" id="IPR036907">
    <property type="entry name" value="5'-Nucleotdase_C_sf"/>
</dbReference>
<evidence type="ECO:0000256" key="1">
    <source>
        <dbReference type="ARBA" id="ARBA00022729"/>
    </source>
</evidence>
<feature type="chain" id="PRO_5037954361" evidence="2">
    <location>
        <begin position="33"/>
        <end position="1336"/>
    </location>
</feature>
<dbReference type="InterPro" id="IPR008334">
    <property type="entry name" value="5'-Nucleotdase_C"/>
</dbReference>
<dbReference type="Pfam" id="PF16640">
    <property type="entry name" value="Big_3_5"/>
    <property type="match status" value="1"/>
</dbReference>
<dbReference type="GO" id="GO:0030288">
    <property type="term" value="C:outer membrane-bounded periplasmic space"/>
    <property type="evidence" value="ECO:0007669"/>
    <property type="project" value="TreeGrafter"/>
</dbReference>
<evidence type="ECO:0000313" key="7">
    <source>
        <dbReference type="EMBL" id="GGR13996.1"/>
    </source>
</evidence>
<dbReference type="InterPro" id="IPR029052">
    <property type="entry name" value="Metallo-depent_PP-like"/>
</dbReference>
<dbReference type="Pfam" id="PF00149">
    <property type="entry name" value="Metallophos"/>
    <property type="match status" value="1"/>
</dbReference>
<evidence type="ECO:0000259" key="4">
    <source>
        <dbReference type="Pfam" id="PF02872"/>
    </source>
</evidence>
<accession>A0A918F6U7</accession>
<dbReference type="Pfam" id="PF02872">
    <property type="entry name" value="5_nucleotid_C"/>
    <property type="match status" value="1"/>
</dbReference>
<name>A0A918F6U7_AGRME</name>
<protein>
    <submittedName>
        <fullName evidence="7">Multifunctional nuclease/2',3'-cyclic-nucleotide 2'-phosphodiesterase/5'-nucleotidase/3'-nucleotidase</fullName>
    </submittedName>
</protein>
<dbReference type="GO" id="GO:0008768">
    <property type="term" value="F:UDP-sugar diphosphatase activity"/>
    <property type="evidence" value="ECO:0007669"/>
    <property type="project" value="TreeGrafter"/>
</dbReference>
<keyword evidence="8" id="KW-1185">Reference proteome</keyword>
<reference evidence="7" key="1">
    <citation type="journal article" date="2014" name="Int. J. Syst. Evol. Microbiol.">
        <title>Complete genome sequence of Corynebacterium casei LMG S-19264T (=DSM 44701T), isolated from a smear-ripened cheese.</title>
        <authorList>
            <consortium name="US DOE Joint Genome Institute (JGI-PGF)"/>
            <person name="Walter F."/>
            <person name="Albersmeier A."/>
            <person name="Kalinowski J."/>
            <person name="Ruckert C."/>
        </authorList>
    </citation>
    <scope>NUCLEOTIDE SEQUENCE</scope>
    <source>
        <strain evidence="7">JCM 3346</strain>
    </source>
</reference>
<dbReference type="GO" id="GO:0008253">
    <property type="term" value="F:5'-nucleotidase activity"/>
    <property type="evidence" value="ECO:0007669"/>
    <property type="project" value="TreeGrafter"/>
</dbReference>
<evidence type="ECO:0000259" key="3">
    <source>
        <dbReference type="Pfam" id="PF00149"/>
    </source>
</evidence>
<dbReference type="PRINTS" id="PR01607">
    <property type="entry name" value="APYRASEFAMLY"/>
</dbReference>
<organism evidence="7 8">
    <name type="scientific">Agromyces mediolanus</name>
    <name type="common">Corynebacterium mediolanum</name>
    <dbReference type="NCBI Taxonomy" id="41986"/>
    <lineage>
        <taxon>Bacteria</taxon>
        <taxon>Bacillati</taxon>
        <taxon>Actinomycetota</taxon>
        <taxon>Actinomycetes</taxon>
        <taxon>Micrococcales</taxon>
        <taxon>Microbacteriaceae</taxon>
        <taxon>Agromyces</taxon>
    </lineage>
</organism>
<dbReference type="GO" id="GO:0009166">
    <property type="term" value="P:nucleotide catabolic process"/>
    <property type="evidence" value="ECO:0007669"/>
    <property type="project" value="InterPro"/>
</dbReference>
<dbReference type="Gene3D" id="3.90.780.10">
    <property type="entry name" value="5'-Nucleotidase, C-terminal domain"/>
    <property type="match status" value="1"/>
</dbReference>
<evidence type="ECO:0000259" key="5">
    <source>
        <dbReference type="Pfam" id="PF03372"/>
    </source>
</evidence>
<dbReference type="SUPFAM" id="SSF56300">
    <property type="entry name" value="Metallo-dependent phosphatases"/>
    <property type="match status" value="1"/>
</dbReference>
<evidence type="ECO:0000313" key="8">
    <source>
        <dbReference type="Proteomes" id="UP000610303"/>
    </source>
</evidence>
<dbReference type="PANTHER" id="PTHR11575">
    <property type="entry name" value="5'-NUCLEOTIDASE-RELATED"/>
    <property type="match status" value="1"/>
</dbReference>
<dbReference type="Proteomes" id="UP000610303">
    <property type="component" value="Unassembled WGS sequence"/>
</dbReference>
<dbReference type="Gene3D" id="3.60.10.10">
    <property type="entry name" value="Endonuclease/exonuclease/phosphatase"/>
    <property type="match status" value="1"/>
</dbReference>
<dbReference type="Gene3D" id="3.60.21.10">
    <property type="match status" value="1"/>
</dbReference>
<dbReference type="CDD" id="cd10283">
    <property type="entry name" value="MnuA_DNase1-like"/>
    <property type="match status" value="1"/>
</dbReference>
<feature type="domain" description="Calcineurin-like phosphoesterase" evidence="3">
    <location>
        <begin position="623"/>
        <end position="843"/>
    </location>
</feature>
<dbReference type="InterPro" id="IPR047971">
    <property type="entry name" value="ExeM-like"/>
</dbReference>
<feature type="domain" description="Bacterial Ig-like" evidence="6">
    <location>
        <begin position="1266"/>
        <end position="1329"/>
    </location>
</feature>
<evidence type="ECO:0000256" key="2">
    <source>
        <dbReference type="SAM" id="SignalP"/>
    </source>
</evidence>
<dbReference type="SUPFAM" id="SSF55816">
    <property type="entry name" value="5'-nucleotidase (syn. UDP-sugar hydrolase), C-terminal domain"/>
    <property type="match status" value="1"/>
</dbReference>
<feature type="domain" description="Endonuclease/exonuclease/phosphatase" evidence="5">
    <location>
        <begin position="317"/>
        <end position="605"/>
    </location>
</feature>
<dbReference type="SUPFAM" id="SSF56219">
    <property type="entry name" value="DNase I-like"/>
    <property type="match status" value="1"/>
</dbReference>
<dbReference type="EMBL" id="BMRJ01000001">
    <property type="protein sequence ID" value="GGR13996.1"/>
    <property type="molecule type" value="Genomic_DNA"/>
</dbReference>
<dbReference type="InterPro" id="IPR006179">
    <property type="entry name" value="5_nucleotidase/apyrase"/>
</dbReference>
<dbReference type="InterPro" id="IPR032109">
    <property type="entry name" value="Big_3_5"/>
</dbReference>
<dbReference type="InterPro" id="IPR004843">
    <property type="entry name" value="Calcineurin-like_PHP"/>
</dbReference>
<dbReference type="InterPro" id="IPR036691">
    <property type="entry name" value="Endo/exonu/phosph_ase_sf"/>
</dbReference>
<dbReference type="CDD" id="cd04486">
    <property type="entry name" value="YhcR_OBF_like"/>
    <property type="match status" value="1"/>
</dbReference>
<sequence>MQRRTIRRWPAVAVVAAGTLATGLLAATPAQAAEITHSIAEVQGTGAATPLPSNADVTVEGVITADHRTGGYRGIYIQTQGSGGVDDATPGASDAVFVYLGNAAATTPGAIGDLVRVTGKPNEFSGQTQISVANAAAVELVQAGVGVPEATPLPDDVRGAAREAYEGMYVAPSGEYRLVSSHSLYSFGELWLNAGDELPVKSTEQVDATDPANATIAQANRDSRLLLDDGWSTRVDNSAHPNDQPYFTADTVVRNGDRIVFPDTGYVLGYGFNEWRLQPTTPIDSTSDASLKPTFESLNPRPETAPEVGGDVQVGAFNVYNYFTTFTSVNSQARGAADAEEFAIQKSKIVAAISGLGADVVALQEIENSVKLGEAPDEALADLVAGLNEAAGAEVWSYVPTPAALHDAAITDFITSAIIYRNDLVSPVGDSLTVVDETVWDIAREPIAQAFRLDSGKVFSVVANHFKSKSAPSGNPPEPADGQGFFNAERVEQAQSLLAFTDTVAEASGSDAMFLIGDFNSYAHEDPIDVFTGAGWTDLVPSQTEQFTYSFNGELGSLDHVLASPSVASEVTGVGVWNINSPEWGDRGYAFGATEAGTPYRSSDHDPIVLGLSAEVAPVDIDIVTINDFHGRIEQSAPAAGAAVLAGAVEQVRAENPNTIFAAAGDLIGASTFTSFIQDDNPTIDALNAAGLDVSAAGNHEFDQGWEDLRDRVQNRADWEYISSNVFLKGSDDTALAPYYTETLDGVTVGFIGAVTEELDSLVSPAGIADLEVRGVVDSVNAVAEQLKDGDPANGEADVLVLLVHEGATTTDIASLSDGSAFAKIVQGVDPSVAAIVSAHTHLPYNHVVDGRPVVSAGQYGERFGLMKLQVDPVTKELLSISNELKPLMNGTTPLYPAVPAVQSIVDEAKKVADQLGKQKVGDITGDFNRARQPGTDAQGNPTLVENRGGESTLGNFVADVQLWAAKQDAKADIAFMNPGGLRTDLVYKGTSAEDPDGNLTYKEAAGVQPFANTLVTLDLTGEQVKQVLEEQWQPAGSSRPFLKLGVNKELQVVYDPTAAAGSRVTQVTLNGTAIDPSATYRVVANSFLASGGDNFFTLGKGANKADTGRVDLQSMVDWFAANGTATPDAAQRSVGLVLPAPADGQAYAPGESLSLQLSSLDFSTSEPAAGEVTVSLGDAVLGTAPVDRTVVPTSDEGGRATVDIVIPEGVEGAQSLTIAVAATGTSVTVPITVQAAPDLVDTAIVGLPSKLLFKSNSTIRWVGLVVTGDGSRPAGTVTISDGQTVIATVEITAKDRGRVDVKLPKLGRGLHVLQASFTGDGYESSSSFKVPVLAY</sequence>
<comment type="caution">
    <text evidence="7">The sequence shown here is derived from an EMBL/GenBank/DDBJ whole genome shotgun (WGS) entry which is preliminary data.</text>
</comment>
<dbReference type="PANTHER" id="PTHR11575:SF24">
    <property type="entry name" value="5'-NUCLEOTIDASE"/>
    <property type="match status" value="1"/>
</dbReference>
<dbReference type="RefSeq" id="WP_189083562.1">
    <property type="nucleotide sequence ID" value="NZ_BMRJ01000001.1"/>
</dbReference>
<dbReference type="NCBIfam" id="NF033681">
    <property type="entry name" value="ExeM_NucH_DNase"/>
    <property type="match status" value="1"/>
</dbReference>
<dbReference type="Pfam" id="PF03372">
    <property type="entry name" value="Exo_endo_phos"/>
    <property type="match status" value="1"/>
</dbReference>
<feature type="domain" description="5'-Nucleotidase C-terminal" evidence="4">
    <location>
        <begin position="943"/>
        <end position="1097"/>
    </location>
</feature>
<keyword evidence="1 2" id="KW-0732">Signal</keyword>
<dbReference type="InterPro" id="IPR005135">
    <property type="entry name" value="Endo/exonuclease/phosphatase"/>
</dbReference>